<organism evidence="1 2">
    <name type="scientific">Ensifer adhaerens</name>
    <name type="common">Sinorhizobium morelense</name>
    <dbReference type="NCBI Taxonomy" id="106592"/>
    <lineage>
        <taxon>Bacteria</taxon>
        <taxon>Pseudomonadati</taxon>
        <taxon>Pseudomonadota</taxon>
        <taxon>Alphaproteobacteria</taxon>
        <taxon>Hyphomicrobiales</taxon>
        <taxon>Rhizobiaceae</taxon>
        <taxon>Sinorhizobium/Ensifer group</taxon>
        <taxon>Ensifer</taxon>
    </lineage>
</organism>
<comment type="caution">
    <text evidence="1">The sequence shown here is derived from an EMBL/GenBank/DDBJ whole genome shotgun (WGS) entry which is preliminary data.</text>
</comment>
<keyword evidence="2" id="KW-1185">Reference proteome</keyword>
<proteinExistence type="predicted"/>
<dbReference type="EMBL" id="JAGGJR010000013">
    <property type="protein sequence ID" value="MBP1875818.1"/>
    <property type="molecule type" value="Genomic_DNA"/>
</dbReference>
<evidence type="ECO:0000313" key="2">
    <source>
        <dbReference type="Proteomes" id="UP000823773"/>
    </source>
</evidence>
<name>A0ACC5T3W9_ENSAD</name>
<gene>
    <name evidence="1" type="ORF">J2Z19_005566</name>
</gene>
<reference evidence="1" key="1">
    <citation type="submission" date="2021-03" db="EMBL/GenBank/DDBJ databases">
        <title>Genomic Encyclopedia of Type Strains, Phase IV (KMG-IV): sequencing the most valuable type-strain genomes for metagenomic binning, comparative biology and taxonomic classification.</title>
        <authorList>
            <person name="Goeker M."/>
        </authorList>
    </citation>
    <scope>NUCLEOTIDE SEQUENCE</scope>
    <source>
        <strain evidence="1">DSM 18131</strain>
    </source>
</reference>
<sequence>YLATVEITEPLDKLGGRKLMPGMPVEVFVQTDERTAISYLTKPFSDQMLRAFREE</sequence>
<accession>A0ACC5T3W9</accession>
<evidence type="ECO:0000313" key="1">
    <source>
        <dbReference type="EMBL" id="MBP1875818.1"/>
    </source>
</evidence>
<dbReference type="Proteomes" id="UP000823773">
    <property type="component" value="Unassembled WGS sequence"/>
</dbReference>
<feature type="non-terminal residue" evidence="1">
    <location>
        <position position="1"/>
    </location>
</feature>
<protein>
    <submittedName>
        <fullName evidence="1">Multidrug efflux pump subunit AcrA (Membrane-fusion protein)</fullName>
    </submittedName>
</protein>